<reference evidence="2" key="1">
    <citation type="journal article" date="2023" name="Mol. Phylogenet. Evol.">
        <title>Genome-scale phylogeny and comparative genomics of the fungal order Sordariales.</title>
        <authorList>
            <person name="Hensen N."/>
            <person name="Bonometti L."/>
            <person name="Westerberg I."/>
            <person name="Brannstrom I.O."/>
            <person name="Guillou S."/>
            <person name="Cros-Aarteil S."/>
            <person name="Calhoun S."/>
            <person name="Haridas S."/>
            <person name="Kuo A."/>
            <person name="Mondo S."/>
            <person name="Pangilinan J."/>
            <person name="Riley R."/>
            <person name="LaButti K."/>
            <person name="Andreopoulos B."/>
            <person name="Lipzen A."/>
            <person name="Chen C."/>
            <person name="Yan M."/>
            <person name="Daum C."/>
            <person name="Ng V."/>
            <person name="Clum A."/>
            <person name="Steindorff A."/>
            <person name="Ohm R.A."/>
            <person name="Martin F."/>
            <person name="Silar P."/>
            <person name="Natvig D.O."/>
            <person name="Lalanne C."/>
            <person name="Gautier V."/>
            <person name="Ament-Velasquez S.L."/>
            <person name="Kruys A."/>
            <person name="Hutchinson M.I."/>
            <person name="Powell A.J."/>
            <person name="Barry K."/>
            <person name="Miller A.N."/>
            <person name="Grigoriev I.V."/>
            <person name="Debuchy R."/>
            <person name="Gladieux P."/>
            <person name="Hiltunen Thoren M."/>
            <person name="Johannesson H."/>
        </authorList>
    </citation>
    <scope>NUCLEOTIDE SEQUENCE</scope>
    <source>
        <strain evidence="2">CBS 168.71</strain>
    </source>
</reference>
<feature type="compositionally biased region" description="Basic and acidic residues" evidence="1">
    <location>
        <begin position="236"/>
        <end position="257"/>
    </location>
</feature>
<feature type="compositionally biased region" description="Low complexity" evidence="1">
    <location>
        <begin position="112"/>
        <end position="126"/>
    </location>
</feature>
<dbReference type="SUPFAM" id="SSF57756">
    <property type="entry name" value="Retrovirus zinc finger-like domains"/>
    <property type="match status" value="1"/>
</dbReference>
<proteinExistence type="predicted"/>
<dbReference type="Pfam" id="PF13917">
    <property type="entry name" value="zf-CCHC_3"/>
    <property type="match status" value="1"/>
</dbReference>
<feature type="region of interest" description="Disordered" evidence="1">
    <location>
        <begin position="60"/>
        <end position="299"/>
    </location>
</feature>
<accession>A0AAE0LXQ5</accession>
<dbReference type="GO" id="GO:0003676">
    <property type="term" value="F:nucleic acid binding"/>
    <property type="evidence" value="ECO:0007669"/>
    <property type="project" value="InterPro"/>
</dbReference>
<dbReference type="RefSeq" id="XP_062664794.1">
    <property type="nucleotide sequence ID" value="XM_062802926.1"/>
</dbReference>
<dbReference type="Proteomes" id="UP001278766">
    <property type="component" value="Unassembled WGS sequence"/>
</dbReference>
<dbReference type="InterPro" id="IPR036875">
    <property type="entry name" value="Znf_CCHC_sf"/>
</dbReference>
<dbReference type="GO" id="GO:0008270">
    <property type="term" value="F:zinc ion binding"/>
    <property type="evidence" value="ECO:0007669"/>
    <property type="project" value="InterPro"/>
</dbReference>
<evidence type="ECO:0000256" key="1">
    <source>
        <dbReference type="SAM" id="MobiDB-lite"/>
    </source>
</evidence>
<feature type="compositionally biased region" description="Pro residues" evidence="1">
    <location>
        <begin position="264"/>
        <end position="276"/>
    </location>
</feature>
<feature type="compositionally biased region" description="Low complexity" evidence="1">
    <location>
        <begin position="224"/>
        <end position="233"/>
    </location>
</feature>
<sequence>MHSFRGRSGPSKATPSNVQCQKCLKRGHYSYECKSVPQERPYIARPSRTQQLFNPKLLPKLASDTPNALQEKKGVADEELAKREAERARKRERELDEDAALRDSPPPRRQRSPSYDSVSSISTRSPSPAPRRSPSPERRERRRDSRSPSPRGPQGRKSSYDSGGRYSRGPSESPARGYQARGSRAPLSPSPQRSPPPRHERAGRDARRHGSPGPETRGRDSYARRTYSSSRSRSPVRREDRGDGHGAGRYRDREDRGHRGRSPSLPPPPPARQPSPPRERSLSPFSKRLALTQAMGRGR</sequence>
<dbReference type="AlphaFoldDB" id="A0AAE0LXQ5"/>
<dbReference type="GeneID" id="87839874"/>
<feature type="compositionally biased region" description="Basic and acidic residues" evidence="1">
    <location>
        <begin position="70"/>
        <end position="94"/>
    </location>
</feature>
<name>A0AAE0LXQ5_9PEZI</name>
<feature type="compositionally biased region" description="Low complexity" evidence="1">
    <location>
        <begin position="147"/>
        <end position="169"/>
    </location>
</feature>
<gene>
    <name evidence="2" type="ORF">B0H64DRAFT_383120</name>
</gene>
<comment type="caution">
    <text evidence="2">The sequence shown here is derived from an EMBL/GenBank/DDBJ whole genome shotgun (WGS) entry which is preliminary data.</text>
</comment>
<protein>
    <submittedName>
        <fullName evidence="2">Zinc knuckle-domain-containing protein</fullName>
    </submittedName>
</protein>
<evidence type="ECO:0000313" key="2">
    <source>
        <dbReference type="EMBL" id="KAK3301280.1"/>
    </source>
</evidence>
<reference evidence="2" key="2">
    <citation type="submission" date="2023-06" db="EMBL/GenBank/DDBJ databases">
        <authorList>
            <consortium name="Lawrence Berkeley National Laboratory"/>
            <person name="Haridas S."/>
            <person name="Hensen N."/>
            <person name="Bonometti L."/>
            <person name="Westerberg I."/>
            <person name="Brannstrom I.O."/>
            <person name="Guillou S."/>
            <person name="Cros-Aarteil S."/>
            <person name="Calhoun S."/>
            <person name="Kuo A."/>
            <person name="Mondo S."/>
            <person name="Pangilinan J."/>
            <person name="Riley R."/>
            <person name="Labutti K."/>
            <person name="Andreopoulos B."/>
            <person name="Lipzen A."/>
            <person name="Chen C."/>
            <person name="Yanf M."/>
            <person name="Daum C."/>
            <person name="Ng V."/>
            <person name="Clum A."/>
            <person name="Steindorff A."/>
            <person name="Ohm R."/>
            <person name="Martin F."/>
            <person name="Silar P."/>
            <person name="Natvig D."/>
            <person name="Lalanne C."/>
            <person name="Gautier V."/>
            <person name="Ament-Velasquez S.L."/>
            <person name="Kruys A."/>
            <person name="Hutchinson M.I."/>
            <person name="Powell A.J."/>
            <person name="Barry K."/>
            <person name="Miller A.N."/>
            <person name="Grigoriev I.V."/>
            <person name="Debuchy R."/>
            <person name="Gladieux P."/>
            <person name="Thoren M.H."/>
            <person name="Johannesson H."/>
        </authorList>
    </citation>
    <scope>NUCLEOTIDE SEQUENCE</scope>
    <source>
        <strain evidence="2">CBS 168.71</strain>
    </source>
</reference>
<organism evidence="2 3">
    <name type="scientific">Chaetomium fimeti</name>
    <dbReference type="NCBI Taxonomy" id="1854472"/>
    <lineage>
        <taxon>Eukaryota</taxon>
        <taxon>Fungi</taxon>
        <taxon>Dikarya</taxon>
        <taxon>Ascomycota</taxon>
        <taxon>Pezizomycotina</taxon>
        <taxon>Sordariomycetes</taxon>
        <taxon>Sordariomycetidae</taxon>
        <taxon>Sordariales</taxon>
        <taxon>Chaetomiaceae</taxon>
        <taxon>Chaetomium</taxon>
    </lineage>
</organism>
<evidence type="ECO:0000313" key="3">
    <source>
        <dbReference type="Proteomes" id="UP001278766"/>
    </source>
</evidence>
<keyword evidence="3" id="KW-1185">Reference proteome</keyword>
<feature type="compositionally biased region" description="Basic and acidic residues" evidence="1">
    <location>
        <begin position="134"/>
        <end position="146"/>
    </location>
</feature>
<dbReference type="EMBL" id="JAUEPN010000001">
    <property type="protein sequence ID" value="KAK3301280.1"/>
    <property type="molecule type" value="Genomic_DNA"/>
</dbReference>